<evidence type="ECO:0000313" key="1">
    <source>
        <dbReference type="EMBL" id="JAD98859.1"/>
    </source>
</evidence>
<name>A0A0A9EDJ8_ARUDO</name>
<reference evidence="1" key="1">
    <citation type="submission" date="2014-09" db="EMBL/GenBank/DDBJ databases">
        <authorList>
            <person name="Magalhaes I.L.F."/>
            <person name="Oliveira U."/>
            <person name="Santos F.R."/>
            <person name="Vidigal T.H.D.A."/>
            <person name="Brescovit A.D."/>
            <person name="Santos A.J."/>
        </authorList>
    </citation>
    <scope>NUCLEOTIDE SEQUENCE</scope>
    <source>
        <tissue evidence="1">Shoot tissue taken approximately 20 cm above the soil surface</tissue>
    </source>
</reference>
<reference evidence="1" key="2">
    <citation type="journal article" date="2015" name="Data Brief">
        <title>Shoot transcriptome of the giant reed, Arundo donax.</title>
        <authorList>
            <person name="Barrero R.A."/>
            <person name="Guerrero F.D."/>
            <person name="Moolhuijzen P."/>
            <person name="Goolsby J.A."/>
            <person name="Tidwell J."/>
            <person name="Bellgard S.E."/>
            <person name="Bellgard M.I."/>
        </authorList>
    </citation>
    <scope>NUCLEOTIDE SEQUENCE</scope>
    <source>
        <tissue evidence="1">Shoot tissue taken approximately 20 cm above the soil surface</tissue>
    </source>
</reference>
<accession>A0A0A9EDJ8</accession>
<dbReference type="AlphaFoldDB" id="A0A0A9EDJ8"/>
<dbReference type="EMBL" id="GBRH01199036">
    <property type="protein sequence ID" value="JAD98859.1"/>
    <property type="molecule type" value="Transcribed_RNA"/>
</dbReference>
<organism evidence="1">
    <name type="scientific">Arundo donax</name>
    <name type="common">Giant reed</name>
    <name type="synonym">Donax arundinaceus</name>
    <dbReference type="NCBI Taxonomy" id="35708"/>
    <lineage>
        <taxon>Eukaryota</taxon>
        <taxon>Viridiplantae</taxon>
        <taxon>Streptophyta</taxon>
        <taxon>Embryophyta</taxon>
        <taxon>Tracheophyta</taxon>
        <taxon>Spermatophyta</taxon>
        <taxon>Magnoliopsida</taxon>
        <taxon>Liliopsida</taxon>
        <taxon>Poales</taxon>
        <taxon>Poaceae</taxon>
        <taxon>PACMAD clade</taxon>
        <taxon>Arundinoideae</taxon>
        <taxon>Arundineae</taxon>
        <taxon>Arundo</taxon>
    </lineage>
</organism>
<protein>
    <submittedName>
        <fullName evidence="1">Uncharacterized protein</fullName>
    </submittedName>
</protein>
<proteinExistence type="predicted"/>
<sequence length="30" mass="3413">MHTDILVNLRYQPLQIRGSRSISADTLSNL</sequence>